<evidence type="ECO:0000256" key="1">
    <source>
        <dbReference type="ARBA" id="ARBA00023015"/>
    </source>
</evidence>
<keyword evidence="1" id="KW-0805">Transcription regulation</keyword>
<dbReference type="PROSITE" id="PS00356">
    <property type="entry name" value="HTH_LACI_1"/>
    <property type="match status" value="1"/>
</dbReference>
<reference evidence="5 6" key="1">
    <citation type="submission" date="2017-10" db="EMBL/GenBank/DDBJ databases">
        <title>Bacillus sp. nov., a halophilic bacterium isolated from a Keqin Lake.</title>
        <authorList>
            <person name="Wang H."/>
        </authorList>
    </citation>
    <scope>NUCLEOTIDE SEQUENCE [LARGE SCALE GENOMIC DNA]</scope>
    <source>
        <strain evidence="5 6">KCTC 13187</strain>
    </source>
</reference>
<comment type="caution">
    <text evidence="5">The sequence shown here is derived from an EMBL/GenBank/DDBJ whole genome shotgun (WGS) entry which is preliminary data.</text>
</comment>
<dbReference type="OrthoDB" id="2528004at2"/>
<dbReference type="Pfam" id="PF13377">
    <property type="entry name" value="Peripla_BP_3"/>
    <property type="match status" value="1"/>
</dbReference>
<dbReference type="InterPro" id="IPR000843">
    <property type="entry name" value="HTH_LacI"/>
</dbReference>
<sequence>MSVTIKDIAKTAGVSYSTVSKALRDSPLVKAPTKKKITAIANELGYQPNAAAQSLVSKKSQTIGVVWSSLEREAQAALLTHINKALENRQYTTLVSINEMKQAVNTFQRFQVDAILVFNENKDIPSIQASPIPILSYGIAEGACFPTVDANRQEAIRIAVDHFANEGHQNILYVGMCSENDALQDDKFSGYCTGIKKQFGPLKQALYADTSGLNRHDGYLAMKKFLSTQELPDSIIIGSYDLARGSIQALSEDSRPRVKDIPIISYDNLPQVDKLEIPLMKVGVPLEKIVETIVDSLIKMIENDVPVTTSILQPELTLITRQF</sequence>
<dbReference type="PANTHER" id="PTHR30146:SF149">
    <property type="entry name" value="HTH-TYPE TRANSCRIPTIONAL REGULATOR EBGR"/>
    <property type="match status" value="1"/>
</dbReference>
<dbReference type="SUPFAM" id="SSF53822">
    <property type="entry name" value="Periplasmic binding protein-like I"/>
    <property type="match status" value="1"/>
</dbReference>
<dbReference type="SUPFAM" id="SSF47413">
    <property type="entry name" value="lambda repressor-like DNA-binding domains"/>
    <property type="match status" value="1"/>
</dbReference>
<organism evidence="5 6">
    <name type="scientific">Salipaludibacillus neizhouensis</name>
    <dbReference type="NCBI Taxonomy" id="885475"/>
    <lineage>
        <taxon>Bacteria</taxon>
        <taxon>Bacillati</taxon>
        <taxon>Bacillota</taxon>
        <taxon>Bacilli</taxon>
        <taxon>Bacillales</taxon>
        <taxon>Bacillaceae</taxon>
    </lineage>
</organism>
<dbReference type="Pfam" id="PF00356">
    <property type="entry name" value="LacI"/>
    <property type="match status" value="1"/>
</dbReference>
<evidence type="ECO:0000256" key="2">
    <source>
        <dbReference type="ARBA" id="ARBA00023125"/>
    </source>
</evidence>
<dbReference type="InterPro" id="IPR028082">
    <property type="entry name" value="Peripla_BP_I"/>
</dbReference>
<dbReference type="RefSeq" id="WP_110938520.1">
    <property type="nucleotide sequence ID" value="NZ_KZ614147.1"/>
</dbReference>
<feature type="domain" description="HTH lacI-type" evidence="4">
    <location>
        <begin position="3"/>
        <end position="57"/>
    </location>
</feature>
<dbReference type="PROSITE" id="PS50932">
    <property type="entry name" value="HTH_LACI_2"/>
    <property type="match status" value="1"/>
</dbReference>
<evidence type="ECO:0000256" key="3">
    <source>
        <dbReference type="ARBA" id="ARBA00023163"/>
    </source>
</evidence>
<dbReference type="GO" id="GO:0003700">
    <property type="term" value="F:DNA-binding transcription factor activity"/>
    <property type="evidence" value="ECO:0007669"/>
    <property type="project" value="TreeGrafter"/>
</dbReference>
<dbReference type="PANTHER" id="PTHR30146">
    <property type="entry name" value="LACI-RELATED TRANSCRIPTIONAL REPRESSOR"/>
    <property type="match status" value="1"/>
</dbReference>
<accession>A0A3A9KBN0</accession>
<evidence type="ECO:0000313" key="6">
    <source>
        <dbReference type="Proteomes" id="UP000281498"/>
    </source>
</evidence>
<evidence type="ECO:0000313" key="5">
    <source>
        <dbReference type="EMBL" id="RKL68180.1"/>
    </source>
</evidence>
<proteinExistence type="predicted"/>
<dbReference type="GO" id="GO:0000976">
    <property type="term" value="F:transcription cis-regulatory region binding"/>
    <property type="evidence" value="ECO:0007669"/>
    <property type="project" value="TreeGrafter"/>
</dbReference>
<dbReference type="InterPro" id="IPR010982">
    <property type="entry name" value="Lambda_DNA-bd_dom_sf"/>
</dbReference>
<name>A0A3A9KBN0_9BACI</name>
<dbReference type="CDD" id="cd01392">
    <property type="entry name" value="HTH_LacI"/>
    <property type="match status" value="1"/>
</dbReference>
<dbReference type="Gene3D" id="3.40.50.2300">
    <property type="match status" value="2"/>
</dbReference>
<gene>
    <name evidence="5" type="ORF">CR203_06750</name>
</gene>
<evidence type="ECO:0000259" key="4">
    <source>
        <dbReference type="PROSITE" id="PS50932"/>
    </source>
</evidence>
<keyword evidence="2" id="KW-0238">DNA-binding</keyword>
<dbReference type="EMBL" id="PDOE01000002">
    <property type="protein sequence ID" value="RKL68180.1"/>
    <property type="molecule type" value="Genomic_DNA"/>
</dbReference>
<dbReference type="Proteomes" id="UP000281498">
    <property type="component" value="Unassembled WGS sequence"/>
</dbReference>
<keyword evidence="3" id="KW-0804">Transcription</keyword>
<protein>
    <submittedName>
        <fullName evidence="5">Transcriptional regulator</fullName>
    </submittedName>
</protein>
<dbReference type="Gene3D" id="1.10.260.40">
    <property type="entry name" value="lambda repressor-like DNA-binding domains"/>
    <property type="match status" value="1"/>
</dbReference>
<keyword evidence="6" id="KW-1185">Reference proteome</keyword>
<dbReference type="SMART" id="SM00354">
    <property type="entry name" value="HTH_LACI"/>
    <property type="match status" value="1"/>
</dbReference>
<dbReference type="AlphaFoldDB" id="A0A3A9KBN0"/>
<dbReference type="InterPro" id="IPR046335">
    <property type="entry name" value="LacI/GalR-like_sensor"/>
</dbReference>